<feature type="transmembrane region" description="Helical" evidence="1">
    <location>
        <begin position="163"/>
        <end position="183"/>
    </location>
</feature>
<organism evidence="2">
    <name type="scientific">Siphoviridae sp. ctHip2</name>
    <dbReference type="NCBI Taxonomy" id="2827830"/>
    <lineage>
        <taxon>Viruses</taxon>
        <taxon>Duplodnaviria</taxon>
        <taxon>Heunggongvirae</taxon>
        <taxon>Uroviricota</taxon>
        <taxon>Caudoviricetes</taxon>
    </lineage>
</organism>
<keyword evidence="1" id="KW-0812">Transmembrane</keyword>
<evidence type="ECO:0000313" key="2">
    <source>
        <dbReference type="EMBL" id="DAF42945.1"/>
    </source>
</evidence>
<proteinExistence type="predicted"/>
<keyword evidence="1" id="KW-0472">Membrane</keyword>
<keyword evidence="1" id="KW-1133">Transmembrane helix</keyword>
<sequence length="285" mass="33992">MNKRELLYEIDKFDEALQTHKYTEELIPIDKYYPYKLDERVLVRSDFESSIWVEDSFLMFYQTFFDKIKLNENAQQVSKSKYFNTLYHDYLKEIKQDTFLQSLGENKKNKNEAQPLVILNFFSNLLMYKGHEIQEKLKSKASPKKQLFKVISRKYNYEETMQLIGMIDVAMLIAIFLTMLVNIANKDNFLEWLVPVTFMAVIPINLGLLIYWFTHKTTKEENNELKDLPANFKSYVHGGLIITSEDFFSPITFDYLDSFFNDSEVYLYLKKKYTKIERKDNIANE</sequence>
<reference evidence="2" key="1">
    <citation type="journal article" date="2021" name="Proc. Natl. Acad. Sci. U.S.A.">
        <title>A Catalog of Tens of Thousands of Viruses from Human Metagenomes Reveals Hidden Associations with Chronic Diseases.</title>
        <authorList>
            <person name="Tisza M.J."/>
            <person name="Buck C.B."/>
        </authorList>
    </citation>
    <scope>NUCLEOTIDE SEQUENCE</scope>
    <source>
        <strain evidence="2">CtHip2</strain>
    </source>
</reference>
<accession>A0A8S5RWG2</accession>
<dbReference type="EMBL" id="BK032497">
    <property type="protein sequence ID" value="DAF42945.1"/>
    <property type="molecule type" value="Genomic_DNA"/>
</dbReference>
<protein>
    <submittedName>
        <fullName evidence="2">Uncharacterized protein</fullName>
    </submittedName>
</protein>
<name>A0A8S5RWG2_9CAUD</name>
<feature type="transmembrane region" description="Helical" evidence="1">
    <location>
        <begin position="189"/>
        <end position="213"/>
    </location>
</feature>
<evidence type="ECO:0000256" key="1">
    <source>
        <dbReference type="SAM" id="Phobius"/>
    </source>
</evidence>